<proteinExistence type="predicted"/>
<sequence>MTNYWIRNSKRIYGRYDSLLNNRLNIELDVYLYQLFYSEQFANLPINLSTTGDNFKTTITETYVIDSKGDNKKDIRVQSRLKTYTNENKDQYVTEILNKK</sequence>
<comment type="caution">
    <text evidence="1">The sequence shown here is derived from an EMBL/GenBank/DDBJ whole genome shotgun (WGS) entry which is preliminary data.</text>
</comment>
<dbReference type="EMBL" id="JYGL01000001">
    <property type="protein sequence ID" value="KJQ58778.1"/>
    <property type="molecule type" value="Genomic_DNA"/>
</dbReference>
<accession>A0AAW3H787</accession>
<evidence type="ECO:0000313" key="2">
    <source>
        <dbReference type="Proteomes" id="UP000033658"/>
    </source>
</evidence>
<gene>
    <name evidence="1" type="ORF">TZ86_00621</name>
</gene>
<dbReference type="AlphaFoldDB" id="A0AAW3H787"/>
<name>A0AAW3H787_STRGN</name>
<reference evidence="1 2" key="1">
    <citation type="submission" date="2015-02" db="EMBL/GenBank/DDBJ databases">
        <title>Evolution of amylase-binding proteins of oral streptococcal species.</title>
        <authorList>
            <person name="Haase E.M."/>
        </authorList>
    </citation>
    <scope>NUCLEOTIDE SEQUENCE [LARGE SCALE GENOMIC DNA]</scope>
    <source>
        <strain evidence="1 2">G9B</strain>
    </source>
</reference>
<dbReference type="Proteomes" id="UP000033658">
    <property type="component" value="Unassembled WGS sequence"/>
</dbReference>
<evidence type="ECO:0000313" key="1">
    <source>
        <dbReference type="EMBL" id="KJQ58778.1"/>
    </source>
</evidence>
<organism evidence="1 2">
    <name type="scientific">Streptococcus gordonii</name>
    <dbReference type="NCBI Taxonomy" id="1302"/>
    <lineage>
        <taxon>Bacteria</taxon>
        <taxon>Bacillati</taxon>
        <taxon>Bacillota</taxon>
        <taxon>Bacilli</taxon>
        <taxon>Lactobacillales</taxon>
        <taxon>Streptococcaceae</taxon>
        <taxon>Streptococcus</taxon>
    </lineage>
</organism>
<protein>
    <submittedName>
        <fullName evidence="1">Uncharacterized protein</fullName>
    </submittedName>
</protein>